<dbReference type="PANTHER" id="PTHR48081">
    <property type="entry name" value="AB HYDROLASE SUPERFAMILY PROTEIN C4A8.06C"/>
    <property type="match status" value="1"/>
</dbReference>
<reference evidence="4" key="1">
    <citation type="journal article" date="2015" name="Genome Announc.">
        <title>Draft genome sequence of the fungus Penicillium brasilianum MG11.</title>
        <authorList>
            <person name="Horn F."/>
            <person name="Linde J."/>
            <person name="Mattern D.J."/>
            <person name="Walther G."/>
            <person name="Guthke R."/>
            <person name="Brakhage A.A."/>
            <person name="Valiante V."/>
        </authorList>
    </citation>
    <scope>NUCLEOTIDE SEQUENCE [LARGE SCALE GENOMIC DNA]</scope>
    <source>
        <strain evidence="4">MG11</strain>
    </source>
</reference>
<evidence type="ECO:0000256" key="1">
    <source>
        <dbReference type="ARBA" id="ARBA00022801"/>
    </source>
</evidence>
<dbReference type="EMBL" id="CDHK01000004">
    <property type="protein sequence ID" value="CEO60642.1"/>
    <property type="molecule type" value="Genomic_DNA"/>
</dbReference>
<dbReference type="InterPro" id="IPR050300">
    <property type="entry name" value="GDXG_lipolytic_enzyme"/>
</dbReference>
<keyword evidence="4" id="KW-1185">Reference proteome</keyword>
<keyword evidence="1" id="KW-0378">Hydrolase</keyword>
<feature type="domain" description="Alpha/beta hydrolase fold-3" evidence="2">
    <location>
        <begin position="88"/>
        <end position="327"/>
    </location>
</feature>
<dbReference type="GO" id="GO:0072330">
    <property type="term" value="P:monocarboxylic acid biosynthetic process"/>
    <property type="evidence" value="ECO:0007669"/>
    <property type="project" value="UniProtKB-ARBA"/>
</dbReference>
<dbReference type="SUPFAM" id="SSF53474">
    <property type="entry name" value="alpha/beta-Hydrolases"/>
    <property type="match status" value="1"/>
</dbReference>
<dbReference type="STRING" id="104259.A0A0F7VK24"/>
<gene>
    <name evidence="3" type="ORF">PMG11_05253</name>
</gene>
<dbReference type="PANTHER" id="PTHR48081:SF8">
    <property type="entry name" value="ALPHA_BETA HYDROLASE FOLD-3 DOMAIN-CONTAINING PROTEIN-RELATED"/>
    <property type="match status" value="1"/>
</dbReference>
<dbReference type="InterPro" id="IPR013094">
    <property type="entry name" value="AB_hydrolase_3"/>
</dbReference>
<dbReference type="GO" id="GO:0017000">
    <property type="term" value="P:antibiotic biosynthetic process"/>
    <property type="evidence" value="ECO:0007669"/>
    <property type="project" value="UniProtKB-ARBA"/>
</dbReference>
<evidence type="ECO:0000313" key="4">
    <source>
        <dbReference type="Proteomes" id="UP000042958"/>
    </source>
</evidence>
<accession>A0A0F7VK24</accession>
<dbReference type="Pfam" id="PF07859">
    <property type="entry name" value="Abhydrolase_3"/>
    <property type="match status" value="1"/>
</dbReference>
<dbReference type="OrthoDB" id="433474at2759"/>
<dbReference type="GO" id="GO:0016787">
    <property type="term" value="F:hydrolase activity"/>
    <property type="evidence" value="ECO:0007669"/>
    <property type="project" value="UniProtKB-KW"/>
</dbReference>
<name>A0A0F7VK24_PENBI</name>
<dbReference type="InterPro" id="IPR029058">
    <property type="entry name" value="AB_hydrolase_fold"/>
</dbReference>
<evidence type="ECO:0000313" key="3">
    <source>
        <dbReference type="EMBL" id="CEO60642.1"/>
    </source>
</evidence>
<dbReference type="Gene3D" id="3.40.50.1820">
    <property type="entry name" value="alpha/beta hydrolase"/>
    <property type="match status" value="1"/>
</dbReference>
<evidence type="ECO:0000259" key="2">
    <source>
        <dbReference type="Pfam" id="PF07859"/>
    </source>
</evidence>
<organism evidence="3 4">
    <name type="scientific">Penicillium brasilianum</name>
    <dbReference type="NCBI Taxonomy" id="104259"/>
    <lineage>
        <taxon>Eukaryota</taxon>
        <taxon>Fungi</taxon>
        <taxon>Dikarya</taxon>
        <taxon>Ascomycota</taxon>
        <taxon>Pezizomycotina</taxon>
        <taxon>Eurotiomycetes</taxon>
        <taxon>Eurotiomycetidae</taxon>
        <taxon>Eurotiales</taxon>
        <taxon>Aspergillaceae</taxon>
        <taxon>Penicillium</taxon>
    </lineage>
</organism>
<dbReference type="AlphaFoldDB" id="A0A0F7VK24"/>
<protein>
    <recommendedName>
        <fullName evidence="2">Alpha/beta hydrolase fold-3 domain-containing protein</fullName>
    </recommendedName>
</protein>
<dbReference type="Proteomes" id="UP000042958">
    <property type="component" value="Unassembled WGS sequence"/>
</dbReference>
<sequence length="441" mass="49074">MATPTPVPTRTDLAKKASRYRLYARILSWLDRHLSWPLPTRPAFELTIPSTISKIPGPIQLYFFTATGTLLSPGEDEEQPHTKRPVLIDFHGGGFAIGHPLDDARWIGAVLHKHRDAVVVSVGYRLAPEHPFPIPIEDGVDAVIWLWEHAGQYRLDRERFVLCGDSAGGNLCLTIPLRLREEMIKRRERQGKSPGIRLAGLIVFYPSTDWSRSRLERDATNPIASKKSLITPEVFKFFDDSYLVLENLPKKDGTDEINMSHPYLSPGLAPMGLILASYPPDVAIYTCGWDQLLVEGNQFRERLRGFVGSGGMRSVGGMVIEDAVHGFDKRPSFFLGNGPREKMYGDAVRQLENMWKERRVDGSVRITISPSLTFFFSITRPKSHPLLYSSLALNIPKVQPSTYSFPTFNKPIMSGHPSCPNCSAPISGGKSCGSCGATCPN</sequence>
<proteinExistence type="predicted"/>